<feature type="transmembrane region" description="Helical" evidence="2">
    <location>
        <begin position="169"/>
        <end position="187"/>
    </location>
</feature>
<feature type="transmembrane region" description="Helical" evidence="2">
    <location>
        <begin position="68"/>
        <end position="85"/>
    </location>
</feature>
<feature type="compositionally biased region" description="Polar residues" evidence="1">
    <location>
        <begin position="120"/>
        <end position="130"/>
    </location>
</feature>
<sequence length="360" mass="40440">MAEPPLSASTSSSPPGSPPRMPRKPKKKSDPFLELPDIPIGDGSSDQGSNLQEMGTAKGQDESTLTKIIMTPLVFTSFIFSLLLVNHRYRAWRLSEHPPTNSTFWSRIALRSWLDPEPYQSPSDTTWQHSTDNKGHVPHPQRERWFTHKKHRKVARMEISDAFDMSGRVMVLVGSVLIVGVLGVGTMTDTTTTAKEQASAMEAQDMVIVEKDSTAAESGVDAQVQSPLFSKLPPELRNHVYELVMSPFQDMARCFDPASNEWRPEHQAAITIDLGLMATCKRVYQESESARTLALQNCDFYLRPSQPIAFVYIEKPAWHRVLPFYSVDNHLERMPDAQKAHIKSLLIQNSQTSFGYIQAS</sequence>
<feature type="compositionally biased region" description="Low complexity" evidence="1">
    <location>
        <begin position="1"/>
        <end position="14"/>
    </location>
</feature>
<evidence type="ECO:0000256" key="1">
    <source>
        <dbReference type="SAM" id="MobiDB-lite"/>
    </source>
</evidence>
<gene>
    <name evidence="3" type="ORF">EG327_011324</name>
</gene>
<feature type="region of interest" description="Disordered" evidence="1">
    <location>
        <begin position="1"/>
        <end position="61"/>
    </location>
</feature>
<evidence type="ECO:0000256" key="2">
    <source>
        <dbReference type="SAM" id="Phobius"/>
    </source>
</evidence>
<dbReference type="Proteomes" id="UP000490939">
    <property type="component" value="Unassembled WGS sequence"/>
</dbReference>
<feature type="compositionally biased region" description="Basic and acidic residues" evidence="1">
    <location>
        <begin position="131"/>
        <end position="140"/>
    </location>
</feature>
<reference evidence="3 4" key="1">
    <citation type="submission" date="2019-07" db="EMBL/GenBank/DDBJ databases">
        <title>Venturia inaequalis Genome Resource.</title>
        <authorList>
            <person name="Lichtner F.J."/>
        </authorList>
    </citation>
    <scope>NUCLEOTIDE SEQUENCE [LARGE SCALE GENOMIC DNA]</scope>
    <source>
        <strain evidence="3 4">DMI_063113</strain>
    </source>
</reference>
<evidence type="ECO:0000313" key="4">
    <source>
        <dbReference type="Proteomes" id="UP000490939"/>
    </source>
</evidence>
<keyword evidence="2" id="KW-0812">Transmembrane</keyword>
<dbReference type="AlphaFoldDB" id="A0A8H3ZCX9"/>
<keyword evidence="2" id="KW-0472">Membrane</keyword>
<protein>
    <submittedName>
        <fullName evidence="3">Uncharacterized protein</fullName>
    </submittedName>
</protein>
<proteinExistence type="predicted"/>
<feature type="region of interest" description="Disordered" evidence="1">
    <location>
        <begin position="119"/>
        <end position="140"/>
    </location>
</feature>
<name>A0A8H3ZCX9_VENIN</name>
<dbReference type="EMBL" id="WNWR01000088">
    <property type="protein sequence ID" value="KAE9991628.1"/>
    <property type="molecule type" value="Genomic_DNA"/>
</dbReference>
<keyword evidence="4" id="KW-1185">Reference proteome</keyword>
<accession>A0A8H3ZCX9</accession>
<evidence type="ECO:0000313" key="3">
    <source>
        <dbReference type="EMBL" id="KAE9991628.1"/>
    </source>
</evidence>
<comment type="caution">
    <text evidence="3">The sequence shown here is derived from an EMBL/GenBank/DDBJ whole genome shotgun (WGS) entry which is preliminary data.</text>
</comment>
<organism evidence="3 4">
    <name type="scientific">Venturia inaequalis</name>
    <name type="common">Apple scab fungus</name>
    <dbReference type="NCBI Taxonomy" id="5025"/>
    <lineage>
        <taxon>Eukaryota</taxon>
        <taxon>Fungi</taxon>
        <taxon>Dikarya</taxon>
        <taxon>Ascomycota</taxon>
        <taxon>Pezizomycotina</taxon>
        <taxon>Dothideomycetes</taxon>
        <taxon>Pleosporomycetidae</taxon>
        <taxon>Venturiales</taxon>
        <taxon>Venturiaceae</taxon>
        <taxon>Venturia</taxon>
    </lineage>
</organism>
<keyword evidence="2" id="KW-1133">Transmembrane helix</keyword>
<feature type="compositionally biased region" description="Polar residues" evidence="1">
    <location>
        <begin position="44"/>
        <end position="53"/>
    </location>
</feature>